<dbReference type="PROSITE" id="PS51000">
    <property type="entry name" value="HTH_DEOR_2"/>
    <property type="match status" value="1"/>
</dbReference>
<dbReference type="PANTHER" id="PTHR30363:SF4">
    <property type="entry name" value="GLYCEROL-3-PHOSPHATE REGULON REPRESSOR"/>
    <property type="match status" value="1"/>
</dbReference>
<organism evidence="7 8">
    <name type="scientific">Corynebacterium mastitidis</name>
    <dbReference type="NCBI Taxonomy" id="161890"/>
    <lineage>
        <taxon>Bacteria</taxon>
        <taxon>Bacillati</taxon>
        <taxon>Actinomycetota</taxon>
        <taxon>Actinomycetes</taxon>
        <taxon>Mycobacteriales</taxon>
        <taxon>Corynebacteriaceae</taxon>
        <taxon>Corynebacterium</taxon>
    </lineage>
</organism>
<dbReference type="PANTHER" id="PTHR30363">
    <property type="entry name" value="HTH-TYPE TRANSCRIPTIONAL REGULATOR SRLR-RELATED"/>
    <property type="match status" value="1"/>
</dbReference>
<dbReference type="AlphaFoldDB" id="A0A2N0X7G8"/>
<gene>
    <name evidence="7" type="ORF">CXB45_05895</name>
</gene>
<dbReference type="Pfam" id="PF08220">
    <property type="entry name" value="HTH_DeoR"/>
    <property type="match status" value="1"/>
</dbReference>
<name>A0A2N0X7G8_9CORY</name>
<dbReference type="STRING" id="1121365.GCA_000375365_00217"/>
<evidence type="ECO:0000256" key="4">
    <source>
        <dbReference type="ARBA" id="ARBA00023163"/>
    </source>
</evidence>
<feature type="domain" description="HTH deoR-type" evidence="6">
    <location>
        <begin position="9"/>
        <end position="64"/>
    </location>
</feature>
<evidence type="ECO:0000259" key="6">
    <source>
        <dbReference type="PROSITE" id="PS51000"/>
    </source>
</evidence>
<sequence>MEQPVGGPEARRAAILSSLTAGTGTARLDDLARRFSVSAMTMHRDLDALAGQGRVERVRGGVRLTERPFVERDVAVRRCANAEVKAALARRVAELLGEGEVLALDDSTTVGALAPLLPGLGPGAVMTHSLGLLRALSGAMPGTPLIGLGGRYVPTTDSFLGAATCRQMSGLSADVSLVSTTSVRSGALYHPDEEAARTKTACVRLGQRRVLVWDSSKDGAPGVHRVAGLGEFHEIVVDCHVSGDTLALMEAAGARVHVVDAPAPEPPAEHEKGQRA</sequence>
<evidence type="ECO:0000313" key="8">
    <source>
        <dbReference type="Proteomes" id="UP000233249"/>
    </source>
</evidence>
<dbReference type="RefSeq" id="WP_101173622.1">
    <property type="nucleotide sequence ID" value="NZ_JAKRKB010000004.1"/>
</dbReference>
<dbReference type="EMBL" id="PJAF01000014">
    <property type="protein sequence ID" value="PKF68655.1"/>
    <property type="molecule type" value="Genomic_DNA"/>
</dbReference>
<protein>
    <recommendedName>
        <fullName evidence="1">Lactose phosphotransferase system repressor</fullName>
    </recommendedName>
</protein>
<evidence type="ECO:0000256" key="3">
    <source>
        <dbReference type="ARBA" id="ARBA00023015"/>
    </source>
</evidence>
<accession>A0A2N0X7G8</accession>
<proteinExistence type="predicted"/>
<evidence type="ECO:0000256" key="2">
    <source>
        <dbReference type="ARBA" id="ARBA00022491"/>
    </source>
</evidence>
<comment type="function">
    <text evidence="5">Repressor of the lactose catabolism operon. Galactose-6-phosphate is the inducer.</text>
</comment>
<dbReference type="Pfam" id="PF00455">
    <property type="entry name" value="DeoRC"/>
    <property type="match status" value="1"/>
</dbReference>
<dbReference type="InterPro" id="IPR036390">
    <property type="entry name" value="WH_DNA-bd_sf"/>
</dbReference>
<reference evidence="7 8" key="1">
    <citation type="submission" date="2017-12" db="EMBL/GenBank/DDBJ databases">
        <title>Corynebacterium mastitidis 16-1433 Genome.</title>
        <authorList>
            <person name="Gulvik C.A."/>
        </authorList>
    </citation>
    <scope>NUCLEOTIDE SEQUENCE [LARGE SCALE GENOMIC DNA]</scope>
    <source>
        <strain evidence="7 8">16-1433</strain>
    </source>
</reference>
<keyword evidence="4" id="KW-0804">Transcription</keyword>
<keyword evidence="3" id="KW-0805">Transcription regulation</keyword>
<dbReference type="InterPro" id="IPR037171">
    <property type="entry name" value="NagB/RpiA_transferase-like"/>
</dbReference>
<evidence type="ECO:0000313" key="7">
    <source>
        <dbReference type="EMBL" id="PKF68655.1"/>
    </source>
</evidence>
<dbReference type="OrthoDB" id="7688673at2"/>
<keyword evidence="2" id="KW-0678">Repressor</keyword>
<evidence type="ECO:0000256" key="5">
    <source>
        <dbReference type="ARBA" id="ARBA00024937"/>
    </source>
</evidence>
<dbReference type="Proteomes" id="UP000233249">
    <property type="component" value="Unassembled WGS sequence"/>
</dbReference>
<dbReference type="SMART" id="SM00420">
    <property type="entry name" value="HTH_DEOR"/>
    <property type="match status" value="1"/>
</dbReference>
<evidence type="ECO:0000256" key="1">
    <source>
        <dbReference type="ARBA" id="ARBA00021390"/>
    </source>
</evidence>
<dbReference type="SUPFAM" id="SSF46785">
    <property type="entry name" value="Winged helix' DNA-binding domain"/>
    <property type="match status" value="1"/>
</dbReference>
<dbReference type="InterPro" id="IPR014036">
    <property type="entry name" value="DeoR-like_C"/>
</dbReference>
<dbReference type="InterPro" id="IPR050313">
    <property type="entry name" value="Carb_Metab_HTH_regulators"/>
</dbReference>
<dbReference type="GO" id="GO:0003700">
    <property type="term" value="F:DNA-binding transcription factor activity"/>
    <property type="evidence" value="ECO:0007669"/>
    <property type="project" value="InterPro"/>
</dbReference>
<dbReference type="InterPro" id="IPR001034">
    <property type="entry name" value="DeoR_HTH"/>
</dbReference>
<comment type="caution">
    <text evidence="7">The sequence shown here is derived from an EMBL/GenBank/DDBJ whole genome shotgun (WGS) entry which is preliminary data.</text>
</comment>
<dbReference type="SUPFAM" id="SSF100950">
    <property type="entry name" value="NagB/RpiA/CoA transferase-like"/>
    <property type="match status" value="1"/>
</dbReference>
<dbReference type="SMART" id="SM01134">
    <property type="entry name" value="DeoRC"/>
    <property type="match status" value="1"/>
</dbReference>